<dbReference type="InterPro" id="IPR009367">
    <property type="entry name" value="Elm1-like"/>
</dbReference>
<dbReference type="AlphaFoldDB" id="A0A1A9ETN3"/>
<organism evidence="1 2">
    <name type="scientific">Marinobacterium aestuarii</name>
    <dbReference type="NCBI Taxonomy" id="1821621"/>
    <lineage>
        <taxon>Bacteria</taxon>
        <taxon>Pseudomonadati</taxon>
        <taxon>Pseudomonadota</taxon>
        <taxon>Gammaproteobacteria</taxon>
        <taxon>Oceanospirillales</taxon>
        <taxon>Oceanospirillaceae</taxon>
        <taxon>Marinobacterium</taxon>
    </lineage>
</organism>
<dbReference type="STRING" id="1821621.A8C75_01245"/>
<sequence>MNTRPSLRVLLLCDGLPGHANQARGLVQWMSARYDIECTEIEVRLRLRALARLLLPWLLNRGPLGWRLVRYFYAMPDTDANSMQLIVSAGGNTSFLNVALARIHRIPNVFLGSKRRLHSHDFSAHLTLEPTGERNNLVMELVPTLTDIEQQAVAGVQLRQTLGIDASERVYALVIGGDGAGFQYDEAAWKQVAALVESLAQRDGCRWLLTTSRRTGAAGERLLRALIDPALLLDSVWWSESPRKVMNAYLGAADAVFVTADSMSMLNECIASAKPTVLLEPCQAQPDARYRGALERFVAADYCRHHRLVEPLPALGWQAPTSQAIRGRLLDALERQLALDSK</sequence>
<keyword evidence="2" id="KW-1185">Reference proteome</keyword>
<accession>A0A1A9ETN3</accession>
<evidence type="ECO:0000313" key="2">
    <source>
        <dbReference type="Proteomes" id="UP000078070"/>
    </source>
</evidence>
<dbReference type="Proteomes" id="UP000078070">
    <property type="component" value="Chromosome"/>
</dbReference>
<protein>
    <recommendedName>
        <fullName evidence="3">Nucleoside-diphosphate sugar epimerase</fullName>
    </recommendedName>
</protein>
<dbReference type="Pfam" id="PF06258">
    <property type="entry name" value="Mito_fiss_Elm1"/>
    <property type="match status" value="1"/>
</dbReference>
<evidence type="ECO:0000313" key="1">
    <source>
        <dbReference type="EMBL" id="ANG61217.1"/>
    </source>
</evidence>
<name>A0A1A9ETN3_9GAMM</name>
<dbReference type="SUPFAM" id="SSF53756">
    <property type="entry name" value="UDP-Glycosyltransferase/glycogen phosphorylase"/>
    <property type="match status" value="1"/>
</dbReference>
<dbReference type="EMBL" id="CP015839">
    <property type="protein sequence ID" value="ANG61217.1"/>
    <property type="molecule type" value="Genomic_DNA"/>
</dbReference>
<dbReference type="KEGG" id="mars:A8C75_01245"/>
<gene>
    <name evidence="1" type="ORF">A8C75_01245</name>
</gene>
<reference evidence="2" key="1">
    <citation type="submission" date="2016-05" db="EMBL/GenBank/DDBJ databases">
        <authorList>
            <person name="Baek K."/>
            <person name="Yang S.-J."/>
        </authorList>
    </citation>
    <scope>NUCLEOTIDE SEQUENCE [LARGE SCALE GENOMIC DNA]</scope>
    <source>
        <strain evidence="2">ST58-10</strain>
    </source>
</reference>
<evidence type="ECO:0008006" key="3">
    <source>
        <dbReference type="Google" id="ProtNLM"/>
    </source>
</evidence>
<reference evidence="1 2" key="2">
    <citation type="journal article" date="2018" name="Int. J. Syst. Evol. Microbiol.">
        <title>Marinobacterium aestuarii sp. nov., a benzene-degrading marine bacterium isolated from estuary sediment.</title>
        <authorList>
            <person name="Bae S.S."/>
            <person name="Jung J."/>
            <person name="Chung D."/>
            <person name="Baek K."/>
        </authorList>
    </citation>
    <scope>NUCLEOTIDE SEQUENCE [LARGE SCALE GENOMIC DNA]</scope>
    <source>
        <strain evidence="1 2">ST58-10</strain>
    </source>
</reference>
<dbReference type="OrthoDB" id="1865at2"/>
<dbReference type="RefSeq" id="WP_067376964.1">
    <property type="nucleotide sequence ID" value="NZ_CP015839.1"/>
</dbReference>
<proteinExistence type="predicted"/>